<name>A0A6P6YF70_DERPT</name>
<feature type="transmembrane region" description="Helical" evidence="1">
    <location>
        <begin position="105"/>
        <end position="125"/>
    </location>
</feature>
<dbReference type="InParanoid" id="A0A6P6YF70"/>
<organism evidence="2 3">
    <name type="scientific">Dermatophagoides pteronyssinus</name>
    <name type="common">European house dust mite</name>
    <dbReference type="NCBI Taxonomy" id="6956"/>
    <lineage>
        <taxon>Eukaryota</taxon>
        <taxon>Metazoa</taxon>
        <taxon>Ecdysozoa</taxon>
        <taxon>Arthropoda</taxon>
        <taxon>Chelicerata</taxon>
        <taxon>Arachnida</taxon>
        <taxon>Acari</taxon>
        <taxon>Acariformes</taxon>
        <taxon>Sarcoptiformes</taxon>
        <taxon>Astigmata</taxon>
        <taxon>Psoroptidia</taxon>
        <taxon>Analgoidea</taxon>
        <taxon>Pyroglyphidae</taxon>
        <taxon>Dermatophagoidinae</taxon>
        <taxon>Dermatophagoides</taxon>
    </lineage>
</organism>
<evidence type="ECO:0000256" key="1">
    <source>
        <dbReference type="SAM" id="Phobius"/>
    </source>
</evidence>
<protein>
    <submittedName>
        <fullName evidence="3">Uncharacterized protein LOC113797694</fullName>
    </submittedName>
</protein>
<reference evidence="3" key="1">
    <citation type="submission" date="2025-08" db="UniProtKB">
        <authorList>
            <consortium name="RefSeq"/>
        </authorList>
    </citation>
    <scope>IDENTIFICATION</scope>
    <source>
        <strain evidence="3">Airmid</strain>
    </source>
</reference>
<proteinExistence type="predicted"/>
<keyword evidence="2" id="KW-1185">Reference proteome</keyword>
<feature type="transmembrane region" description="Helical" evidence="1">
    <location>
        <begin position="32"/>
        <end position="52"/>
    </location>
</feature>
<keyword evidence="1" id="KW-0472">Membrane</keyword>
<dbReference type="KEGG" id="dpte:113797694"/>
<feature type="non-terminal residue" evidence="3">
    <location>
        <position position="217"/>
    </location>
</feature>
<dbReference type="AlphaFoldDB" id="A0A6P6YF70"/>
<sequence>MFLLSHVIWPQNDYFISIETFDEIVHAKRNDFIAIEMIIWSDHFLVFIIEFFRIRFKQLSIKSRNIFENSFQSSNPQRKLFWYRFHSQYVYLYSETDRFNQALRYVLLFLEMMSKSLVVICLLFYSHQTKMHIQNTLVTLILITIFCLITSLNFRIAQLPSYNQNCCLSIHRWIVRSQWSNVEQRKLLNRLPLRYSLKSRLFLQSMTRNLFGFTCGR</sequence>
<evidence type="ECO:0000313" key="2">
    <source>
        <dbReference type="Proteomes" id="UP000515146"/>
    </source>
</evidence>
<dbReference type="RefSeq" id="XP_027203917.1">
    <property type="nucleotide sequence ID" value="XM_027348116.1"/>
</dbReference>
<feature type="transmembrane region" description="Helical" evidence="1">
    <location>
        <begin position="137"/>
        <end position="154"/>
    </location>
</feature>
<evidence type="ECO:0000313" key="3">
    <source>
        <dbReference type="RefSeq" id="XP_027203917.1"/>
    </source>
</evidence>
<keyword evidence="1" id="KW-0812">Transmembrane</keyword>
<dbReference type="Proteomes" id="UP000515146">
    <property type="component" value="Unplaced"/>
</dbReference>
<gene>
    <name evidence="3" type="primary">LOC113797694</name>
</gene>
<keyword evidence="1" id="KW-1133">Transmembrane helix</keyword>
<accession>A0A6P6YF70</accession>
<dbReference type="OrthoDB" id="6527070at2759"/>